<name>A0ABR1U110_9PEZI</name>
<sequence>MAATIPQLPPNVDDYRLIDLFGKGSYDNLGEPKPWSNDADTLKILTILFMVRIHGRAETDRPTLLESRTTGFCMIWATDLLCTPLRTVRSAGWDDVFVFLYLTRFGLNPRFTALDYGAGQHMILLTMGDLKAFLILFYLMNGFFNLGSAFIKLSLLFQYLRIFPRGTWIWRATVAVAVAVSVWGFTFSFMAFVPCSRGPQFNPLGKEPGTTCWAYGSNDADIFTMTFNAHTVMNMIFDLIILVLPFQLYMNKTMTNKMRLGLLALLFMGALVNFLSIWRLQTIFEHKTGWYPTHDPTWYGPISILLGVLEINVASICASVPIFWPVVAPYLGSIFVTHEVSVQVVEYRDLESPASGGHLHPGGGGGGKQQLHHQRSDSEIRLHAMPTSMVVETETGEETARIVAPPVVDAHEARVDRWFDEEFAGYQGTGGTGPPKGHSRVGSSQSRVRSDSVRRKDKWYQI</sequence>
<feature type="region of interest" description="Disordered" evidence="6">
    <location>
        <begin position="353"/>
        <end position="376"/>
    </location>
</feature>
<evidence type="ECO:0000256" key="6">
    <source>
        <dbReference type="SAM" id="MobiDB-lite"/>
    </source>
</evidence>
<feature type="transmembrane region" description="Helical" evidence="7">
    <location>
        <begin position="227"/>
        <end position="248"/>
    </location>
</feature>
<dbReference type="EMBL" id="JAQQWK010000002">
    <property type="protein sequence ID" value="KAK8052585.1"/>
    <property type="molecule type" value="Genomic_DNA"/>
</dbReference>
<feature type="domain" description="Rhodopsin" evidence="8">
    <location>
        <begin position="87"/>
        <end position="327"/>
    </location>
</feature>
<feature type="transmembrane region" description="Helical" evidence="7">
    <location>
        <begin position="132"/>
        <end position="156"/>
    </location>
</feature>
<evidence type="ECO:0000259" key="8">
    <source>
        <dbReference type="Pfam" id="PF20684"/>
    </source>
</evidence>
<evidence type="ECO:0000256" key="2">
    <source>
        <dbReference type="ARBA" id="ARBA00022692"/>
    </source>
</evidence>
<dbReference type="Proteomes" id="UP001444661">
    <property type="component" value="Unassembled WGS sequence"/>
</dbReference>
<feature type="compositionally biased region" description="Gly residues" evidence="6">
    <location>
        <begin position="359"/>
        <end position="368"/>
    </location>
</feature>
<dbReference type="Pfam" id="PF20684">
    <property type="entry name" value="Fung_rhodopsin"/>
    <property type="match status" value="1"/>
</dbReference>
<accession>A0ABR1U110</accession>
<evidence type="ECO:0000256" key="1">
    <source>
        <dbReference type="ARBA" id="ARBA00004141"/>
    </source>
</evidence>
<dbReference type="InterPro" id="IPR049326">
    <property type="entry name" value="Rhodopsin_dom_fungi"/>
</dbReference>
<keyword evidence="4 7" id="KW-0472">Membrane</keyword>
<dbReference type="InterPro" id="IPR052337">
    <property type="entry name" value="SAT4-like"/>
</dbReference>
<keyword evidence="2 7" id="KW-0812">Transmembrane</keyword>
<feature type="transmembrane region" description="Helical" evidence="7">
    <location>
        <begin position="298"/>
        <end position="324"/>
    </location>
</feature>
<evidence type="ECO:0000313" key="10">
    <source>
        <dbReference type="Proteomes" id="UP001444661"/>
    </source>
</evidence>
<keyword evidence="10" id="KW-1185">Reference proteome</keyword>
<feature type="region of interest" description="Disordered" evidence="6">
    <location>
        <begin position="425"/>
        <end position="462"/>
    </location>
</feature>
<comment type="similarity">
    <text evidence="5">Belongs to the SAT4 family.</text>
</comment>
<dbReference type="PANTHER" id="PTHR33048:SF47">
    <property type="entry name" value="INTEGRAL MEMBRANE PROTEIN-RELATED"/>
    <property type="match status" value="1"/>
</dbReference>
<gene>
    <name evidence="9" type="ORF">PG993_003970</name>
</gene>
<feature type="transmembrane region" description="Helical" evidence="7">
    <location>
        <begin position="260"/>
        <end position="278"/>
    </location>
</feature>
<protein>
    <recommendedName>
        <fullName evidence="8">Rhodopsin domain-containing protein</fullName>
    </recommendedName>
</protein>
<comment type="caution">
    <text evidence="9">The sequence shown here is derived from an EMBL/GenBank/DDBJ whole genome shotgun (WGS) entry which is preliminary data.</text>
</comment>
<comment type="subcellular location">
    <subcellularLocation>
        <location evidence="1">Membrane</location>
        <topology evidence="1">Multi-pass membrane protein</topology>
    </subcellularLocation>
</comment>
<evidence type="ECO:0000256" key="7">
    <source>
        <dbReference type="SAM" id="Phobius"/>
    </source>
</evidence>
<feature type="transmembrane region" description="Helical" evidence="7">
    <location>
        <begin position="168"/>
        <end position="193"/>
    </location>
</feature>
<evidence type="ECO:0000256" key="5">
    <source>
        <dbReference type="ARBA" id="ARBA00038359"/>
    </source>
</evidence>
<dbReference type="PANTHER" id="PTHR33048">
    <property type="entry name" value="PTH11-LIKE INTEGRAL MEMBRANE PROTEIN (AFU_ORTHOLOGUE AFUA_5G11245)"/>
    <property type="match status" value="1"/>
</dbReference>
<evidence type="ECO:0000256" key="3">
    <source>
        <dbReference type="ARBA" id="ARBA00022989"/>
    </source>
</evidence>
<reference evidence="9 10" key="1">
    <citation type="submission" date="2023-01" db="EMBL/GenBank/DDBJ databases">
        <title>Analysis of 21 Apiospora genomes using comparative genomics revels a genus with tremendous synthesis potential of carbohydrate active enzymes and secondary metabolites.</title>
        <authorList>
            <person name="Sorensen T."/>
        </authorList>
    </citation>
    <scope>NUCLEOTIDE SEQUENCE [LARGE SCALE GENOMIC DNA]</scope>
    <source>
        <strain evidence="9 10">CBS 33761</strain>
    </source>
</reference>
<organism evidence="9 10">
    <name type="scientific">Apiospora rasikravindrae</name>
    <dbReference type="NCBI Taxonomy" id="990691"/>
    <lineage>
        <taxon>Eukaryota</taxon>
        <taxon>Fungi</taxon>
        <taxon>Dikarya</taxon>
        <taxon>Ascomycota</taxon>
        <taxon>Pezizomycotina</taxon>
        <taxon>Sordariomycetes</taxon>
        <taxon>Xylariomycetidae</taxon>
        <taxon>Amphisphaeriales</taxon>
        <taxon>Apiosporaceae</taxon>
        <taxon>Apiospora</taxon>
    </lineage>
</organism>
<evidence type="ECO:0000256" key="4">
    <source>
        <dbReference type="ARBA" id="ARBA00023136"/>
    </source>
</evidence>
<evidence type="ECO:0000313" key="9">
    <source>
        <dbReference type="EMBL" id="KAK8052585.1"/>
    </source>
</evidence>
<proteinExistence type="inferred from homology"/>
<keyword evidence="3 7" id="KW-1133">Transmembrane helix</keyword>